<dbReference type="Proteomes" id="UP000675881">
    <property type="component" value="Chromosome 5"/>
</dbReference>
<dbReference type="InterPro" id="IPR011545">
    <property type="entry name" value="DEAD/DEAH_box_helicase_dom"/>
</dbReference>
<evidence type="ECO:0000256" key="2">
    <source>
        <dbReference type="ARBA" id="ARBA00022741"/>
    </source>
</evidence>
<evidence type="ECO:0000259" key="7">
    <source>
        <dbReference type="PROSITE" id="PS51195"/>
    </source>
</evidence>
<dbReference type="Gene3D" id="3.40.50.300">
    <property type="entry name" value="P-loop containing nucleotide triphosphate hydrolases"/>
    <property type="match status" value="3"/>
</dbReference>
<dbReference type="Pfam" id="PF00270">
    <property type="entry name" value="DEAD"/>
    <property type="match status" value="1"/>
</dbReference>
<keyword evidence="9" id="KW-1185">Reference proteome</keyword>
<dbReference type="InterPro" id="IPR014001">
    <property type="entry name" value="Helicase_ATP-bd"/>
</dbReference>
<keyword evidence="5" id="KW-0067">ATP-binding</keyword>
<protein>
    <recommendedName>
        <fullName evidence="1">RNA helicase</fullName>
        <ecNumber evidence="1">3.6.4.13</ecNumber>
    </recommendedName>
</protein>
<dbReference type="PROSITE" id="PS51195">
    <property type="entry name" value="Q_MOTIF"/>
    <property type="match status" value="1"/>
</dbReference>
<proteinExistence type="predicted"/>
<dbReference type="GO" id="GO:0005524">
    <property type="term" value="F:ATP binding"/>
    <property type="evidence" value="ECO:0007669"/>
    <property type="project" value="UniProtKB-KW"/>
</dbReference>
<dbReference type="GO" id="GO:0016787">
    <property type="term" value="F:hydrolase activity"/>
    <property type="evidence" value="ECO:0007669"/>
    <property type="project" value="UniProtKB-KW"/>
</dbReference>
<dbReference type="EC" id="3.6.4.13" evidence="1"/>
<dbReference type="EMBL" id="HG994584">
    <property type="protein sequence ID" value="CAF2938504.1"/>
    <property type="molecule type" value="Genomic_DNA"/>
</dbReference>
<dbReference type="InterPro" id="IPR027417">
    <property type="entry name" value="P-loop_NTPase"/>
</dbReference>
<dbReference type="GO" id="GO:0003676">
    <property type="term" value="F:nucleic acid binding"/>
    <property type="evidence" value="ECO:0007669"/>
    <property type="project" value="InterPro"/>
</dbReference>
<keyword evidence="4" id="KW-0347">Helicase</keyword>
<name>A0A7R8CZX4_LEPSM</name>
<evidence type="ECO:0000256" key="3">
    <source>
        <dbReference type="ARBA" id="ARBA00022801"/>
    </source>
</evidence>
<feature type="domain" description="DEAD-box RNA helicase Q" evidence="7">
    <location>
        <begin position="88"/>
        <end position="116"/>
    </location>
</feature>
<evidence type="ECO:0000256" key="1">
    <source>
        <dbReference type="ARBA" id="ARBA00012552"/>
    </source>
</evidence>
<dbReference type="SMART" id="SM00487">
    <property type="entry name" value="DEXDc"/>
    <property type="match status" value="1"/>
</dbReference>
<keyword evidence="3 8" id="KW-0378">Hydrolase</keyword>
<dbReference type="PANTHER" id="PTHR47960">
    <property type="entry name" value="DEAD-BOX ATP-DEPENDENT RNA HELICASE 50"/>
    <property type="match status" value="1"/>
</dbReference>
<evidence type="ECO:0000313" key="9">
    <source>
        <dbReference type="Proteomes" id="UP000675881"/>
    </source>
</evidence>
<dbReference type="GO" id="GO:0003724">
    <property type="term" value="F:RNA helicase activity"/>
    <property type="evidence" value="ECO:0007669"/>
    <property type="project" value="UniProtKB-EC"/>
</dbReference>
<accession>A0A7R8CZX4</accession>
<organism evidence="8 9">
    <name type="scientific">Lepeophtheirus salmonis</name>
    <name type="common">Salmon louse</name>
    <name type="synonym">Caligus salmonis</name>
    <dbReference type="NCBI Taxonomy" id="72036"/>
    <lineage>
        <taxon>Eukaryota</taxon>
        <taxon>Metazoa</taxon>
        <taxon>Ecdysozoa</taxon>
        <taxon>Arthropoda</taxon>
        <taxon>Crustacea</taxon>
        <taxon>Multicrustacea</taxon>
        <taxon>Hexanauplia</taxon>
        <taxon>Copepoda</taxon>
        <taxon>Siphonostomatoida</taxon>
        <taxon>Caligidae</taxon>
        <taxon>Lepeophtheirus</taxon>
    </lineage>
</organism>
<dbReference type="InterPro" id="IPR014014">
    <property type="entry name" value="RNA_helicase_DEAD_Q_motif"/>
</dbReference>
<evidence type="ECO:0000256" key="4">
    <source>
        <dbReference type="ARBA" id="ARBA00022806"/>
    </source>
</evidence>
<sequence length="611" mass="68812">MINNKIRIKVPTELQRRATKLLNSNKYREELHLKTLPLLIKCPYHPHHLNQIYSSGMPLSSSTWSGRKSIGRKFEFMAVNSGKPRSENDFSSLGLDPSILSTLKAHNFKVPTNIQALSIPQILENDSDILIASETGNGKTLSFLLPIVQKIINSTSHKNKPYNSPRVIIAVPSRELALQIYKVSKIFQGVLGIRSHCTLGGGIKSTAVVGERFDFDILVSTLGALNKHLSNGYIKPHEVRHLVFDEADTLLDDTFSKVSSNIISIIQKTRRGSCQIIFSGATMPRNLNDAIGSVLDIEGMKKITTNSLHRVPIHIKQKFIRTSMIGKFPVLLREIEKDVLKKKKILIFSNKAATSIWLEHALAKENIPAISFSQHSSYKSRHERVEKFLDPLNDINILTATDLGMSDYIHRIGRVGRVSSEAFVGRVTNLVCTSLQIDLVQKIEKALRLNTNLPNVNSNIIRILQRQQHEKIKNRAISDAIMEEMDRRVSRHSEDFDVFGTFASMVHMAVYILLLIGVMYRNSNFLIPCIIVQPIELILGSGAATYHLFTDIESVLHRILGISLGFTAAEVMIYLWIAVIFLYREYKEVSVVFLPIDNTGLNEKYLDSSIL</sequence>
<dbReference type="SUPFAM" id="SSF52540">
    <property type="entry name" value="P-loop containing nucleoside triphosphate hydrolases"/>
    <property type="match status" value="2"/>
</dbReference>
<dbReference type="PROSITE" id="PS51192">
    <property type="entry name" value="HELICASE_ATP_BIND_1"/>
    <property type="match status" value="1"/>
</dbReference>
<evidence type="ECO:0000256" key="5">
    <source>
        <dbReference type="ARBA" id="ARBA00022840"/>
    </source>
</evidence>
<dbReference type="AlphaFoldDB" id="A0A7R8CZX4"/>
<evidence type="ECO:0000259" key="6">
    <source>
        <dbReference type="PROSITE" id="PS51192"/>
    </source>
</evidence>
<gene>
    <name evidence="8" type="ORF">LSAA_10811</name>
</gene>
<keyword evidence="2" id="KW-0547">Nucleotide-binding</keyword>
<feature type="domain" description="Helicase ATP-binding" evidence="6">
    <location>
        <begin position="120"/>
        <end position="301"/>
    </location>
</feature>
<reference evidence="8" key="1">
    <citation type="submission" date="2021-02" db="EMBL/GenBank/DDBJ databases">
        <authorList>
            <person name="Bekaert M."/>
        </authorList>
    </citation>
    <scope>NUCLEOTIDE SEQUENCE</scope>
    <source>
        <strain evidence="8">IoA-00</strain>
    </source>
</reference>
<evidence type="ECO:0000313" key="8">
    <source>
        <dbReference type="EMBL" id="CAF2938504.1"/>
    </source>
</evidence>